<dbReference type="Proteomes" id="UP001476807">
    <property type="component" value="Unassembled WGS sequence"/>
</dbReference>
<evidence type="ECO:0008006" key="3">
    <source>
        <dbReference type="Google" id="ProtNLM"/>
    </source>
</evidence>
<dbReference type="EMBL" id="JBEOKT010000004">
    <property type="protein sequence ID" value="MER2997034.1"/>
    <property type="molecule type" value="Genomic_DNA"/>
</dbReference>
<organism evidence="1 2">
    <name type="scientific">Pontibacter populi</name>
    <dbReference type="NCBI Taxonomy" id="890055"/>
    <lineage>
        <taxon>Bacteria</taxon>
        <taxon>Pseudomonadati</taxon>
        <taxon>Bacteroidota</taxon>
        <taxon>Cytophagia</taxon>
        <taxon>Cytophagales</taxon>
        <taxon>Hymenobacteraceae</taxon>
        <taxon>Pontibacter</taxon>
    </lineage>
</organism>
<accession>A0ABV1RRN8</accession>
<gene>
    <name evidence="1" type="ORF">ABS362_05715</name>
</gene>
<reference evidence="1 2" key="1">
    <citation type="submission" date="2024-06" db="EMBL/GenBank/DDBJ databases">
        <title>Pontibacter populi HYL7-15.</title>
        <authorList>
            <person name="Kim M.K."/>
        </authorList>
    </citation>
    <scope>NUCLEOTIDE SEQUENCE [LARGE SCALE GENOMIC DNA]</scope>
    <source>
        <strain evidence="1 2">HYL7-15</strain>
    </source>
</reference>
<protein>
    <recommendedName>
        <fullName evidence="3">Lipoprotein</fullName>
    </recommendedName>
</protein>
<sequence length="219" mass="25155">MKQLYFLILIITIVACGGQQSEPITDKTQTIQPSSRSSYFVEQIKSNSIKRQTHYNIDSLDVEKLKPLDSIFFKTYFDGLAIDNIKDEKVIFDKWSRYYFFDYTEVNNLLFFSFIHDDEVGYDNVYHVTFDINSNKILSTDLIAATGGDGGHGNIDIFNYNIKGDSLLHRSLSTFDTDIEEGYTREYETVESKHIFGNFKSKYIVINSVTGVDTIFASN</sequence>
<proteinExistence type="predicted"/>
<keyword evidence="2" id="KW-1185">Reference proteome</keyword>
<dbReference type="RefSeq" id="WP_350411392.1">
    <property type="nucleotide sequence ID" value="NZ_JBEOKT010000004.1"/>
</dbReference>
<dbReference type="PROSITE" id="PS51257">
    <property type="entry name" value="PROKAR_LIPOPROTEIN"/>
    <property type="match status" value="1"/>
</dbReference>
<comment type="caution">
    <text evidence="1">The sequence shown here is derived from an EMBL/GenBank/DDBJ whole genome shotgun (WGS) entry which is preliminary data.</text>
</comment>
<name>A0ABV1RRN8_9BACT</name>
<evidence type="ECO:0000313" key="1">
    <source>
        <dbReference type="EMBL" id="MER2997034.1"/>
    </source>
</evidence>
<evidence type="ECO:0000313" key="2">
    <source>
        <dbReference type="Proteomes" id="UP001476807"/>
    </source>
</evidence>